<dbReference type="PRINTS" id="PR00705">
    <property type="entry name" value="PAPAIN"/>
</dbReference>
<dbReference type="PANTHER" id="PTHR12411">
    <property type="entry name" value="CYSTEINE PROTEASE FAMILY C1-RELATED"/>
    <property type="match status" value="1"/>
</dbReference>
<reference evidence="4 5" key="1">
    <citation type="journal article" date="2023" name="Commun. Biol.">
        <title>Genome analysis of Parmales, the sister group of diatoms, reveals the evolutionary specialization of diatoms from phago-mixotrophs to photoautotrophs.</title>
        <authorList>
            <person name="Ban H."/>
            <person name="Sato S."/>
            <person name="Yoshikawa S."/>
            <person name="Yamada K."/>
            <person name="Nakamura Y."/>
            <person name="Ichinomiya M."/>
            <person name="Sato N."/>
            <person name="Blanc-Mathieu R."/>
            <person name="Endo H."/>
            <person name="Kuwata A."/>
            <person name="Ogata H."/>
        </authorList>
    </citation>
    <scope>NUCLEOTIDE SEQUENCE [LARGE SCALE GENOMIC DNA]</scope>
</reference>
<sequence>MKLLLTLLPALALGYQSEFVVLPGHTQKESVSSALPHEYISASELPDSFSWSNVDGVNYLTKSLNQHLPQYCGSCWAHGAASALADRIKIARGANAGPDINLSIQYILNFGSSMAGSCYGGSATGTYEFVSKSGVWPYDSCQPYLACSSDSTMGFCGDIDTTATPINMCRTCATFGVDCVEIDQFPNATIAEYGEVSGADDIKAEIFARGPVAAGVNAEPLVDYEGGIVDIPDLRDKLVNHIVSIVGWGTNADDGSQYWIVRNSWGEYWGEMSYFRIKLGENQLGIESEVSWATPGEYSETNYACFEDGSNCPSASTVYEDPSKDVAAVKARL</sequence>
<organism evidence="4 5">
    <name type="scientific">Tetraparma gracilis</name>
    <dbReference type="NCBI Taxonomy" id="2962635"/>
    <lineage>
        <taxon>Eukaryota</taxon>
        <taxon>Sar</taxon>
        <taxon>Stramenopiles</taxon>
        <taxon>Ochrophyta</taxon>
        <taxon>Bolidophyceae</taxon>
        <taxon>Parmales</taxon>
        <taxon>Triparmaceae</taxon>
        <taxon>Tetraparma</taxon>
    </lineage>
</organism>
<dbReference type="Gene3D" id="3.90.70.10">
    <property type="entry name" value="Cysteine proteinases"/>
    <property type="match status" value="1"/>
</dbReference>
<gene>
    <name evidence="4" type="ORF">TeGR_g10481</name>
</gene>
<keyword evidence="2" id="KW-0865">Zymogen</keyword>
<evidence type="ECO:0000259" key="3">
    <source>
        <dbReference type="SMART" id="SM00645"/>
    </source>
</evidence>
<dbReference type="Proteomes" id="UP001165060">
    <property type="component" value="Unassembled WGS sequence"/>
</dbReference>
<dbReference type="SMART" id="SM00645">
    <property type="entry name" value="Pept_C1"/>
    <property type="match status" value="1"/>
</dbReference>
<evidence type="ECO:0000256" key="1">
    <source>
        <dbReference type="ARBA" id="ARBA00008455"/>
    </source>
</evidence>
<name>A0ABQ6N8C5_9STRA</name>
<dbReference type="EMBL" id="BRYB01002307">
    <property type="protein sequence ID" value="GMI42745.1"/>
    <property type="molecule type" value="Genomic_DNA"/>
</dbReference>
<evidence type="ECO:0000313" key="5">
    <source>
        <dbReference type="Proteomes" id="UP001165060"/>
    </source>
</evidence>
<comment type="caution">
    <text evidence="4">The sequence shown here is derived from an EMBL/GenBank/DDBJ whole genome shotgun (WGS) entry which is preliminary data.</text>
</comment>
<feature type="domain" description="Peptidase C1A papain C-terminal" evidence="3">
    <location>
        <begin position="45"/>
        <end position="294"/>
    </location>
</feature>
<comment type="similarity">
    <text evidence="1">Belongs to the peptidase C1 family.</text>
</comment>
<dbReference type="InterPro" id="IPR000668">
    <property type="entry name" value="Peptidase_C1A_C"/>
</dbReference>
<dbReference type="InterPro" id="IPR013128">
    <property type="entry name" value="Peptidase_C1A"/>
</dbReference>
<protein>
    <recommendedName>
        <fullName evidence="3">Peptidase C1A papain C-terminal domain-containing protein</fullName>
    </recommendedName>
</protein>
<evidence type="ECO:0000256" key="2">
    <source>
        <dbReference type="ARBA" id="ARBA00023145"/>
    </source>
</evidence>
<dbReference type="Pfam" id="PF00112">
    <property type="entry name" value="Peptidase_C1"/>
    <property type="match status" value="1"/>
</dbReference>
<dbReference type="InterPro" id="IPR038765">
    <property type="entry name" value="Papain-like_cys_pep_sf"/>
</dbReference>
<dbReference type="SUPFAM" id="SSF54001">
    <property type="entry name" value="Cysteine proteinases"/>
    <property type="match status" value="1"/>
</dbReference>
<accession>A0ABQ6N8C5</accession>
<evidence type="ECO:0000313" key="4">
    <source>
        <dbReference type="EMBL" id="GMI42745.1"/>
    </source>
</evidence>
<proteinExistence type="inferred from homology"/>
<keyword evidence="5" id="KW-1185">Reference proteome</keyword>